<dbReference type="EMBL" id="CAJNOR010000130">
    <property type="protein sequence ID" value="CAF0810117.1"/>
    <property type="molecule type" value="Genomic_DNA"/>
</dbReference>
<gene>
    <name evidence="2" type="ORF">EDS130_LOCUS34876</name>
    <name evidence="1" type="ORF">XAT740_LOCUS3420</name>
</gene>
<accession>A0A813T653</accession>
<name>A0A813T653_ADIRI</name>
<proteinExistence type="predicted"/>
<dbReference type="Proteomes" id="UP000663852">
    <property type="component" value="Unassembled WGS sequence"/>
</dbReference>
<keyword evidence="3" id="KW-1185">Reference proteome</keyword>
<dbReference type="EMBL" id="CAJNOJ010000298">
    <property type="protein sequence ID" value="CAF1380089.1"/>
    <property type="molecule type" value="Genomic_DNA"/>
</dbReference>
<sequence>MKLIYIPDVGFTIDDHLGQRTITWNDQRKHIRKTILKEYSYKKDDRLYDEVELSQKRDIYHNNEVFFVLSYDISSNCLKELEIHHGIDIEINGVVIKFGDEMTTVTQKLRIEPTILDEGGTYLFPSLKMTISNGRVMGDDDDDESDTTSSENVAYFYASNNVDHLLAL</sequence>
<evidence type="ECO:0000313" key="1">
    <source>
        <dbReference type="EMBL" id="CAF0810117.1"/>
    </source>
</evidence>
<evidence type="ECO:0000313" key="3">
    <source>
        <dbReference type="Proteomes" id="UP000663828"/>
    </source>
</evidence>
<comment type="caution">
    <text evidence="1">The sequence shown here is derived from an EMBL/GenBank/DDBJ whole genome shotgun (WGS) entry which is preliminary data.</text>
</comment>
<dbReference type="OrthoDB" id="10026396at2759"/>
<evidence type="ECO:0000313" key="2">
    <source>
        <dbReference type="EMBL" id="CAF1380089.1"/>
    </source>
</evidence>
<protein>
    <submittedName>
        <fullName evidence="1">Uncharacterized protein</fullName>
    </submittedName>
</protein>
<organism evidence="1 3">
    <name type="scientific">Adineta ricciae</name>
    <name type="common">Rotifer</name>
    <dbReference type="NCBI Taxonomy" id="249248"/>
    <lineage>
        <taxon>Eukaryota</taxon>
        <taxon>Metazoa</taxon>
        <taxon>Spiralia</taxon>
        <taxon>Gnathifera</taxon>
        <taxon>Rotifera</taxon>
        <taxon>Eurotatoria</taxon>
        <taxon>Bdelloidea</taxon>
        <taxon>Adinetida</taxon>
        <taxon>Adinetidae</taxon>
        <taxon>Adineta</taxon>
    </lineage>
</organism>
<reference evidence="1" key="1">
    <citation type="submission" date="2021-02" db="EMBL/GenBank/DDBJ databases">
        <authorList>
            <person name="Nowell W R."/>
        </authorList>
    </citation>
    <scope>NUCLEOTIDE SEQUENCE</scope>
</reference>
<dbReference type="Proteomes" id="UP000663828">
    <property type="component" value="Unassembled WGS sequence"/>
</dbReference>
<dbReference type="AlphaFoldDB" id="A0A813T653"/>